<dbReference type="EMBL" id="LAZR01056779">
    <property type="protein sequence ID" value="KKK73457.1"/>
    <property type="molecule type" value="Genomic_DNA"/>
</dbReference>
<dbReference type="AlphaFoldDB" id="A0A0F8XWI5"/>
<dbReference type="InterPro" id="IPR044925">
    <property type="entry name" value="His-Me_finger_sf"/>
</dbReference>
<name>A0A0F8XWI5_9ZZZZ</name>
<dbReference type="PROSITE" id="PS50943">
    <property type="entry name" value="HTH_CROC1"/>
    <property type="match status" value="1"/>
</dbReference>
<dbReference type="Gene3D" id="3.90.75.10">
    <property type="entry name" value="Homing Intron 3 (I-ppo) Encoded Endonuclease, Chain A"/>
    <property type="match status" value="1"/>
</dbReference>
<dbReference type="Pfam" id="PF13392">
    <property type="entry name" value="HNH_3"/>
    <property type="match status" value="1"/>
</dbReference>
<feature type="domain" description="HTH cro/C1-type" evidence="1">
    <location>
        <begin position="109"/>
        <end position="142"/>
    </location>
</feature>
<dbReference type="SUPFAM" id="SSF54060">
    <property type="entry name" value="His-Me finger endonucleases"/>
    <property type="match status" value="1"/>
</dbReference>
<proteinExistence type="predicted"/>
<dbReference type="GO" id="GO:0004519">
    <property type="term" value="F:endonuclease activity"/>
    <property type="evidence" value="ECO:0007669"/>
    <property type="project" value="InterPro"/>
</dbReference>
<dbReference type="CDD" id="cd00093">
    <property type="entry name" value="HTH_XRE"/>
    <property type="match status" value="1"/>
</dbReference>
<reference evidence="2" key="1">
    <citation type="journal article" date="2015" name="Nature">
        <title>Complex archaea that bridge the gap between prokaryotes and eukaryotes.</title>
        <authorList>
            <person name="Spang A."/>
            <person name="Saw J.H."/>
            <person name="Jorgensen S.L."/>
            <person name="Zaremba-Niedzwiedzka K."/>
            <person name="Martijn J."/>
            <person name="Lind A.E."/>
            <person name="van Eijk R."/>
            <person name="Schleper C."/>
            <person name="Guy L."/>
            <person name="Ettema T.J."/>
        </authorList>
    </citation>
    <scope>NUCLEOTIDE SEQUENCE</scope>
</reference>
<gene>
    <name evidence="2" type="ORF">LCGC14_2893630</name>
</gene>
<protein>
    <recommendedName>
        <fullName evidence="1">HTH cro/C1-type domain-containing protein</fullName>
    </recommendedName>
</protein>
<comment type="caution">
    <text evidence="2">The sequence shown here is derived from an EMBL/GenBank/DDBJ whole genome shotgun (WGS) entry which is preliminary data.</text>
</comment>
<evidence type="ECO:0000313" key="2">
    <source>
        <dbReference type="EMBL" id="KKK73457.1"/>
    </source>
</evidence>
<evidence type="ECO:0000259" key="1">
    <source>
        <dbReference type="PROSITE" id="PS50943"/>
    </source>
</evidence>
<dbReference type="InterPro" id="IPR044930">
    <property type="entry name" value="Homing_endonuclease_His-Me"/>
</dbReference>
<organism evidence="2">
    <name type="scientific">marine sediment metagenome</name>
    <dbReference type="NCBI Taxonomy" id="412755"/>
    <lineage>
        <taxon>unclassified sequences</taxon>
        <taxon>metagenomes</taxon>
        <taxon>ecological metagenomes</taxon>
    </lineage>
</organism>
<accession>A0A0F8XWI5</accession>
<dbReference type="InterPro" id="IPR001387">
    <property type="entry name" value="Cro/C1-type_HTH"/>
</dbReference>
<dbReference type="InterPro" id="IPR003615">
    <property type="entry name" value="HNH_nuc"/>
</dbReference>
<sequence length="149" mass="17326">MKKNTLENFLENVRKTKTCWFWEGSMNREIAGYGQFRINGKRPVAHRISYELFVGKIPKQMLILHSCDNTLCVNPKHLRVGTQKENMRDRDSRGRNGLTKLTEKNVLEIRKIYASAKISQKKLALKFNVTQATISYIVLGKTWKHICTN</sequence>